<feature type="signal peptide" evidence="2">
    <location>
        <begin position="1"/>
        <end position="21"/>
    </location>
</feature>
<feature type="chain" id="PRO_5037455776" evidence="2">
    <location>
        <begin position="22"/>
        <end position="187"/>
    </location>
</feature>
<feature type="compositionally biased region" description="Basic and acidic residues" evidence="1">
    <location>
        <begin position="98"/>
        <end position="109"/>
    </location>
</feature>
<protein>
    <submittedName>
        <fullName evidence="4">Secreted protein</fullName>
    </submittedName>
</protein>
<evidence type="ECO:0000313" key="4">
    <source>
        <dbReference type="WBParaSite" id="HCON_00060290-00002"/>
    </source>
</evidence>
<feature type="compositionally biased region" description="Basic residues" evidence="1">
    <location>
        <begin position="133"/>
        <end position="150"/>
    </location>
</feature>
<sequence>MVSLFTAVVGLLLLWSNGVVSHSEISPEGTKNLPKKAEAAINTEKRSASESDAAENAYDTMMELPDHRRTKRRIIEKSPKKARAIDLQAEAGNTQMRTGREEPPPDARDPSLSSVDDTGRLFPRSSEEERSKRAAKHRKSRRGRKTRKGKREAQDIADDVPAESNMTASNSTDLLGNGGKALHSKNL</sequence>
<keyword evidence="2" id="KW-0732">Signal</keyword>
<dbReference type="AlphaFoldDB" id="A0A912M5S0"/>
<feature type="region of interest" description="Disordered" evidence="1">
    <location>
        <begin position="69"/>
        <end position="187"/>
    </location>
</feature>
<evidence type="ECO:0000256" key="1">
    <source>
        <dbReference type="SAM" id="MobiDB-lite"/>
    </source>
</evidence>
<organism evidence="3 4">
    <name type="scientific">Haemonchus contortus</name>
    <name type="common">Barber pole worm</name>
    <dbReference type="NCBI Taxonomy" id="6289"/>
    <lineage>
        <taxon>Eukaryota</taxon>
        <taxon>Metazoa</taxon>
        <taxon>Ecdysozoa</taxon>
        <taxon>Nematoda</taxon>
        <taxon>Chromadorea</taxon>
        <taxon>Rhabditida</taxon>
        <taxon>Rhabditina</taxon>
        <taxon>Rhabditomorpha</taxon>
        <taxon>Strongyloidea</taxon>
        <taxon>Trichostrongylidae</taxon>
        <taxon>Haemonchus</taxon>
    </lineage>
</organism>
<name>A0A912M5S0_HAECO</name>
<feature type="compositionally biased region" description="Polar residues" evidence="1">
    <location>
        <begin position="164"/>
        <end position="174"/>
    </location>
</feature>
<dbReference type="OMA" id="PDHRRTK"/>
<accession>A0A912M5S0</accession>
<dbReference type="WBParaSite" id="HCON_00060290-00002">
    <property type="protein sequence ID" value="HCON_00060290-00002"/>
    <property type="gene ID" value="HCON_00060290"/>
</dbReference>
<proteinExistence type="predicted"/>
<reference evidence="4" key="1">
    <citation type="submission" date="2022-10" db="UniProtKB">
        <authorList>
            <consortium name="WormBaseParasite"/>
        </authorList>
    </citation>
    <scope>IDENTIFICATION</scope>
    <source>
        <strain evidence="4">MHco3</strain>
    </source>
</reference>
<evidence type="ECO:0000256" key="2">
    <source>
        <dbReference type="SAM" id="SignalP"/>
    </source>
</evidence>
<evidence type="ECO:0000313" key="3">
    <source>
        <dbReference type="Proteomes" id="UP000025227"/>
    </source>
</evidence>
<keyword evidence="3" id="KW-1185">Reference proteome</keyword>
<dbReference type="OrthoDB" id="10402420at2759"/>
<dbReference type="Proteomes" id="UP000025227">
    <property type="component" value="Unplaced"/>
</dbReference>